<feature type="domain" description="Terminase large subunit gp17-like C-terminal" evidence="2">
    <location>
        <begin position="349"/>
        <end position="433"/>
    </location>
</feature>
<dbReference type="InterPro" id="IPR027417">
    <property type="entry name" value="P-loop_NTPase"/>
</dbReference>
<dbReference type="Gene3D" id="3.30.420.280">
    <property type="match status" value="1"/>
</dbReference>
<dbReference type="Gene3D" id="3.40.50.300">
    <property type="entry name" value="P-loop containing nucleotide triphosphate hydrolases"/>
    <property type="match status" value="1"/>
</dbReference>
<dbReference type="Pfam" id="PF03237">
    <property type="entry name" value="Terminase_6N"/>
    <property type="match status" value="1"/>
</dbReference>
<evidence type="ECO:0000256" key="1">
    <source>
        <dbReference type="ARBA" id="ARBA00022612"/>
    </source>
</evidence>
<reference evidence="3" key="1">
    <citation type="journal article" date="2010" name="ISME J.">
        <title>Metagenome of the Mediterranean deep chlorophyll maximum studied by direct and fosmid library 454 pyrosequencing.</title>
        <authorList>
            <person name="Ghai R."/>
            <person name="Martin-Cuadrado A.B."/>
            <person name="Molto A.G."/>
            <person name="Heredia I.G."/>
            <person name="Cabrera R."/>
            <person name="Martin J."/>
            <person name="Verdu M."/>
            <person name="Deschamps P."/>
            <person name="Moreira D."/>
            <person name="Lopez-Garcia P."/>
            <person name="Mira A."/>
            <person name="Rodriguez-Valera F."/>
        </authorList>
    </citation>
    <scope>NUCLEOTIDE SEQUENCE</scope>
</reference>
<dbReference type="Pfam" id="PF17289">
    <property type="entry name" value="Terminase_6C"/>
    <property type="match status" value="1"/>
</dbReference>
<accession>D6PKW7</accession>
<dbReference type="AlphaFoldDB" id="D6PKW7"/>
<dbReference type="EMBL" id="GU943135">
    <property type="protein sequence ID" value="ADD96368.1"/>
    <property type="molecule type" value="Genomic_DNA"/>
</dbReference>
<sequence>MSLLDLCPGGTLLEPKRPVERAIDPGAADALRAKILADCLPAQREFLDDESHRILSYIGGFGSGKSFALAAKLIFLGLRNPGGTLMACEPTFPMIRTVLVPAIDMALDQWDIEYSYRASPQPEYSINLPTGPVTIYCQSAENYQRIRGQNICAAVWDECDTSPVDTAQKAGEMLLARMRTGELNQLAVASTPEGFRWAYRTFVENDGPDKRLIRVRTQDNPHLPADFIPSLERNYPSQLIQAYLEGHFVNLASCSLYPEFDRSLNYCDTQPTENDTIWIGVDLNVGNCVTQHLVRRGDEFHFFAEKVYRDTQQIAQGLKEMYPHHFRTGQLVLIPDAASKQRATAAAQESDIGILKKAGHQVKVQSSNPIIQDRVNAVNALVEQRKIKVGNGCKNLIRTFEQHAYDEKGRPEKGGVGMDDLSHAGDAMGYAIFKLAAIRQWKTGSGKSRQAQIW</sequence>
<protein>
    <submittedName>
        <fullName evidence="3">Phage terminase large subunit</fullName>
    </submittedName>
</protein>
<keyword evidence="1" id="KW-1188">Viral release from host cell</keyword>
<name>D6PKW7_9ZZZZ</name>
<evidence type="ECO:0000313" key="3">
    <source>
        <dbReference type="EMBL" id="ADD96368.1"/>
    </source>
</evidence>
<evidence type="ECO:0000259" key="2">
    <source>
        <dbReference type="Pfam" id="PF17289"/>
    </source>
</evidence>
<dbReference type="InterPro" id="IPR035421">
    <property type="entry name" value="Terminase_6C"/>
</dbReference>
<organism evidence="3">
    <name type="scientific">uncultured organism MedDCM-OCT-S09-C20</name>
    <dbReference type="NCBI Taxonomy" id="743645"/>
    <lineage>
        <taxon>unclassified sequences</taxon>
        <taxon>environmental samples</taxon>
    </lineage>
</organism>
<proteinExistence type="predicted"/>